<dbReference type="Proteomes" id="UP000184465">
    <property type="component" value="Unassembled WGS sequence"/>
</dbReference>
<proteinExistence type="predicted"/>
<dbReference type="OrthoDB" id="1716019at2"/>
<accession>A0A1M6TWN3</accession>
<organism evidence="2 3">
    <name type="scientific">Paramaledivibacter caminithermalis (strain DSM 15212 / CIP 107654 / DViRD3)</name>
    <name type="common">Clostridium caminithermale</name>
    <dbReference type="NCBI Taxonomy" id="1121301"/>
    <lineage>
        <taxon>Bacteria</taxon>
        <taxon>Bacillati</taxon>
        <taxon>Bacillota</taxon>
        <taxon>Clostridia</taxon>
        <taxon>Peptostreptococcales</taxon>
        <taxon>Caminicellaceae</taxon>
        <taxon>Paramaledivibacter</taxon>
    </lineage>
</organism>
<evidence type="ECO:0000313" key="3">
    <source>
        <dbReference type="Proteomes" id="UP000184465"/>
    </source>
</evidence>
<gene>
    <name evidence="2" type="ORF">SAMN02745912_03815</name>
</gene>
<sequence length="118" mass="13688">MEKILNQILAELKELNKSQEELLMSHEELKKNQEELMIGYKELKVSQEEIVERLDRIENKFDVINEQIADLTEFKTETIQGLKDIKDTLKFIVLGCKTSTLVVEAVSPIHFRGSMPLK</sequence>
<keyword evidence="3" id="KW-1185">Reference proteome</keyword>
<feature type="coiled-coil region" evidence="1">
    <location>
        <begin position="1"/>
        <end position="67"/>
    </location>
</feature>
<dbReference type="AlphaFoldDB" id="A0A1M6TWN3"/>
<dbReference type="EMBL" id="FRAG01000110">
    <property type="protein sequence ID" value="SHK61300.1"/>
    <property type="molecule type" value="Genomic_DNA"/>
</dbReference>
<evidence type="ECO:0000313" key="2">
    <source>
        <dbReference type="EMBL" id="SHK61300.1"/>
    </source>
</evidence>
<dbReference type="RefSeq" id="WP_073153740.1">
    <property type="nucleotide sequence ID" value="NZ_FRAG01000110.1"/>
</dbReference>
<protein>
    <submittedName>
        <fullName evidence="2">Uncharacterized protein</fullName>
    </submittedName>
</protein>
<keyword evidence="1" id="KW-0175">Coiled coil</keyword>
<reference evidence="2 3" key="1">
    <citation type="submission" date="2016-11" db="EMBL/GenBank/DDBJ databases">
        <authorList>
            <person name="Jaros S."/>
            <person name="Januszkiewicz K."/>
            <person name="Wedrychowicz H."/>
        </authorList>
    </citation>
    <scope>NUCLEOTIDE SEQUENCE [LARGE SCALE GENOMIC DNA]</scope>
    <source>
        <strain evidence="2 3">DSM 15212</strain>
    </source>
</reference>
<name>A0A1M6TWN3_PARC5</name>
<evidence type="ECO:0000256" key="1">
    <source>
        <dbReference type="SAM" id="Coils"/>
    </source>
</evidence>